<sequence length="23" mass="2542">MEFALFCLKNALASLPSITEDDL</sequence>
<name>A0A821EP64_9BILA</name>
<dbReference type="Proteomes" id="UP000663866">
    <property type="component" value="Unassembled WGS sequence"/>
</dbReference>
<protein>
    <submittedName>
        <fullName evidence="1">Uncharacterized protein</fullName>
    </submittedName>
</protein>
<evidence type="ECO:0000313" key="1">
    <source>
        <dbReference type="EMBL" id="CAF4639017.1"/>
    </source>
</evidence>
<dbReference type="AlphaFoldDB" id="A0A821EP64"/>
<dbReference type="EMBL" id="CAJOBG010083115">
    <property type="protein sequence ID" value="CAF4639017.1"/>
    <property type="molecule type" value="Genomic_DNA"/>
</dbReference>
<accession>A0A821EP64</accession>
<comment type="caution">
    <text evidence="1">The sequence shown here is derived from an EMBL/GenBank/DDBJ whole genome shotgun (WGS) entry which is preliminary data.</text>
</comment>
<reference evidence="1" key="1">
    <citation type="submission" date="2021-02" db="EMBL/GenBank/DDBJ databases">
        <authorList>
            <person name="Nowell W R."/>
        </authorList>
    </citation>
    <scope>NUCLEOTIDE SEQUENCE</scope>
</reference>
<organism evidence="1 2">
    <name type="scientific">Rotaria magnacalcarata</name>
    <dbReference type="NCBI Taxonomy" id="392030"/>
    <lineage>
        <taxon>Eukaryota</taxon>
        <taxon>Metazoa</taxon>
        <taxon>Spiralia</taxon>
        <taxon>Gnathifera</taxon>
        <taxon>Rotifera</taxon>
        <taxon>Eurotatoria</taxon>
        <taxon>Bdelloidea</taxon>
        <taxon>Philodinida</taxon>
        <taxon>Philodinidae</taxon>
        <taxon>Rotaria</taxon>
    </lineage>
</organism>
<feature type="non-terminal residue" evidence="1">
    <location>
        <position position="23"/>
    </location>
</feature>
<proteinExistence type="predicted"/>
<evidence type="ECO:0000313" key="2">
    <source>
        <dbReference type="Proteomes" id="UP000663866"/>
    </source>
</evidence>
<gene>
    <name evidence="1" type="ORF">OVN521_LOCUS46465</name>
</gene>
<keyword evidence="2" id="KW-1185">Reference proteome</keyword>